<keyword evidence="1" id="KW-0812">Transmembrane</keyword>
<organism evidence="3 4">
    <name type="scientific">Tepidibacillus decaturensis</name>
    <dbReference type="NCBI Taxonomy" id="1413211"/>
    <lineage>
        <taxon>Bacteria</taxon>
        <taxon>Bacillati</taxon>
        <taxon>Bacillota</taxon>
        <taxon>Bacilli</taxon>
        <taxon>Bacillales</taxon>
        <taxon>Bacillaceae</taxon>
        <taxon>Tepidibacillus</taxon>
    </lineage>
</organism>
<feature type="domain" description="PDZ" evidence="2">
    <location>
        <begin position="73"/>
        <end position="128"/>
    </location>
</feature>
<keyword evidence="1" id="KW-0472">Membrane</keyword>
<sequence>MIGGASSLTILPVPAIIGYSDVTTVYTSVEKSKVASKHLMIYSVFLFGLAFAAEYWLPLQIIAALFAALAHEGLRLIGKRAEAKRSVLFVHPNDGLRVLEVIPGSPAARMGIKSGETIKKVNGIPVTDKRGLYEALQSQSAFAKLEIINLSGHIKLVQHSLYEGDHHQLGIILAPDDEAPYYIEMEDHNLLKLFRQKAEKIFRGA</sequence>
<dbReference type="PROSITE" id="PS50106">
    <property type="entry name" value="PDZ"/>
    <property type="match status" value="1"/>
</dbReference>
<dbReference type="SUPFAM" id="SSF50156">
    <property type="entry name" value="PDZ domain-like"/>
    <property type="match status" value="1"/>
</dbReference>
<protein>
    <recommendedName>
        <fullName evidence="2">PDZ domain-containing protein</fullName>
    </recommendedName>
</protein>
<evidence type="ECO:0000256" key="1">
    <source>
        <dbReference type="SAM" id="Phobius"/>
    </source>
</evidence>
<keyword evidence="4" id="KW-1185">Reference proteome</keyword>
<dbReference type="EMBL" id="LSKU01000001">
    <property type="protein sequence ID" value="KXG44424.1"/>
    <property type="molecule type" value="Genomic_DNA"/>
</dbReference>
<dbReference type="Gene3D" id="2.30.42.10">
    <property type="match status" value="1"/>
</dbReference>
<evidence type="ECO:0000313" key="4">
    <source>
        <dbReference type="Proteomes" id="UP000070352"/>
    </source>
</evidence>
<comment type="caution">
    <text evidence="3">The sequence shown here is derived from an EMBL/GenBank/DDBJ whole genome shotgun (WGS) entry which is preliminary data.</text>
</comment>
<dbReference type="AlphaFoldDB" id="A0A135L5Y6"/>
<reference evidence="3 4" key="1">
    <citation type="submission" date="2016-02" db="EMBL/GenBank/DDBJ databases">
        <title>Draft Genome for Tepidibacillus decaturensis nov. sp. Strain Z9, an Anaerobic, Moderately Thermophilic and Heterotrophic Bacterium from Deep Subsurface of the Illinois Basin, USA.</title>
        <authorList>
            <person name="Dong Y."/>
            <person name="Chang J.Y."/>
            <person name="Sanford R."/>
            <person name="Fouke B.W."/>
        </authorList>
    </citation>
    <scope>NUCLEOTIDE SEQUENCE [LARGE SCALE GENOMIC DNA]</scope>
    <source>
        <strain evidence="3 4">Z9</strain>
    </source>
</reference>
<evidence type="ECO:0000313" key="3">
    <source>
        <dbReference type="EMBL" id="KXG44424.1"/>
    </source>
</evidence>
<dbReference type="InterPro" id="IPR041489">
    <property type="entry name" value="PDZ_6"/>
</dbReference>
<dbReference type="RefSeq" id="WP_068726148.1">
    <property type="nucleotide sequence ID" value="NZ_LSKU01000001.1"/>
</dbReference>
<dbReference type="Proteomes" id="UP000070352">
    <property type="component" value="Unassembled WGS sequence"/>
</dbReference>
<dbReference type="STRING" id="1413211.U473_10680"/>
<proteinExistence type="predicted"/>
<dbReference type="Pfam" id="PF17820">
    <property type="entry name" value="PDZ_6"/>
    <property type="match status" value="1"/>
</dbReference>
<feature type="transmembrane region" description="Helical" evidence="1">
    <location>
        <begin position="39"/>
        <end position="70"/>
    </location>
</feature>
<dbReference type="InterPro" id="IPR001478">
    <property type="entry name" value="PDZ"/>
</dbReference>
<evidence type="ECO:0000259" key="2">
    <source>
        <dbReference type="PROSITE" id="PS50106"/>
    </source>
</evidence>
<dbReference type="OrthoDB" id="198399at2"/>
<dbReference type="InterPro" id="IPR036034">
    <property type="entry name" value="PDZ_sf"/>
</dbReference>
<dbReference type="SMART" id="SM00228">
    <property type="entry name" value="PDZ"/>
    <property type="match status" value="1"/>
</dbReference>
<name>A0A135L5Y6_9BACI</name>
<accession>A0A135L5Y6</accession>
<gene>
    <name evidence="3" type="ORF">U473_10680</name>
</gene>
<keyword evidence="1" id="KW-1133">Transmembrane helix</keyword>